<evidence type="ECO:0000256" key="7">
    <source>
        <dbReference type="ARBA" id="ARBA00022989"/>
    </source>
</evidence>
<evidence type="ECO:0000256" key="8">
    <source>
        <dbReference type="ARBA" id="ARBA00023055"/>
    </source>
</evidence>
<feature type="compositionally biased region" description="Low complexity" evidence="11">
    <location>
        <begin position="1447"/>
        <end position="1471"/>
    </location>
</feature>
<evidence type="ECO:0000256" key="5">
    <source>
        <dbReference type="ARBA" id="ARBA00022737"/>
    </source>
</evidence>
<dbReference type="Pfam" id="PF00168">
    <property type="entry name" value="C2"/>
    <property type="match status" value="5"/>
</dbReference>
<feature type="compositionally biased region" description="Basic and acidic residues" evidence="11">
    <location>
        <begin position="1247"/>
        <end position="1276"/>
    </location>
</feature>
<keyword evidence="9" id="KW-0446">Lipid-binding</keyword>
<comment type="subcellular location">
    <subcellularLocation>
        <location evidence="1">Endoplasmic reticulum membrane</location>
    </subcellularLocation>
</comment>
<evidence type="ECO:0000256" key="2">
    <source>
        <dbReference type="ARBA" id="ARBA00022448"/>
    </source>
</evidence>
<dbReference type="GO" id="GO:0071944">
    <property type="term" value="C:cell periphery"/>
    <property type="evidence" value="ECO:0007669"/>
    <property type="project" value="UniProtKB-ARBA"/>
</dbReference>
<evidence type="ECO:0000256" key="11">
    <source>
        <dbReference type="SAM" id="MobiDB-lite"/>
    </source>
</evidence>
<feature type="region of interest" description="Disordered" evidence="11">
    <location>
        <begin position="1206"/>
        <end position="1314"/>
    </location>
</feature>
<feature type="domain" description="C2" evidence="13">
    <location>
        <begin position="535"/>
        <end position="655"/>
    </location>
</feature>
<keyword evidence="7 12" id="KW-1133">Transmembrane helix</keyword>
<keyword evidence="10 12" id="KW-0472">Membrane</keyword>
<dbReference type="GO" id="GO:0008289">
    <property type="term" value="F:lipid binding"/>
    <property type="evidence" value="ECO:0007669"/>
    <property type="project" value="UniProtKB-KW"/>
</dbReference>
<dbReference type="InterPro" id="IPR056910">
    <property type="entry name" value="TCB1-3_C2"/>
</dbReference>
<dbReference type="GO" id="GO:0061817">
    <property type="term" value="P:endoplasmic reticulum-plasma membrane tethering"/>
    <property type="evidence" value="ECO:0007669"/>
    <property type="project" value="InterPro"/>
</dbReference>
<feature type="region of interest" description="Disordered" evidence="11">
    <location>
        <begin position="1447"/>
        <end position="1502"/>
    </location>
</feature>
<keyword evidence="5" id="KW-0677">Repeat</keyword>
<dbReference type="PANTHER" id="PTHR46980">
    <property type="entry name" value="TRICALBIN-1-RELATED"/>
    <property type="match status" value="1"/>
</dbReference>
<dbReference type="PIRSF" id="PIRSF037232">
    <property type="entry name" value="Tricalbin"/>
    <property type="match status" value="1"/>
</dbReference>
<evidence type="ECO:0000256" key="6">
    <source>
        <dbReference type="ARBA" id="ARBA00022824"/>
    </source>
</evidence>
<dbReference type="InterPro" id="IPR035892">
    <property type="entry name" value="C2_domain_sf"/>
</dbReference>
<dbReference type="Gene3D" id="2.60.40.150">
    <property type="entry name" value="C2 domain"/>
    <property type="match status" value="5"/>
</dbReference>
<dbReference type="InterPro" id="IPR052455">
    <property type="entry name" value="Tricalbin_domain"/>
</dbReference>
<evidence type="ECO:0000313" key="15">
    <source>
        <dbReference type="EMBL" id="CAG8474636.1"/>
    </source>
</evidence>
<dbReference type="InterPro" id="IPR000008">
    <property type="entry name" value="C2_dom"/>
</dbReference>
<dbReference type="EMBL" id="CAJVPP010000364">
    <property type="protein sequence ID" value="CAG8474636.1"/>
    <property type="molecule type" value="Genomic_DNA"/>
</dbReference>
<evidence type="ECO:0000256" key="3">
    <source>
        <dbReference type="ARBA" id="ARBA00022553"/>
    </source>
</evidence>
<evidence type="ECO:0000256" key="12">
    <source>
        <dbReference type="SAM" id="Phobius"/>
    </source>
</evidence>
<keyword evidence="16" id="KW-1185">Reference proteome</keyword>
<evidence type="ECO:0000313" key="16">
    <source>
        <dbReference type="Proteomes" id="UP000789375"/>
    </source>
</evidence>
<evidence type="ECO:0000259" key="14">
    <source>
        <dbReference type="PROSITE" id="PS51847"/>
    </source>
</evidence>
<dbReference type="CDD" id="cd04052">
    <property type="entry name" value="C2B_Tricalbin-like"/>
    <property type="match status" value="1"/>
</dbReference>
<keyword evidence="6" id="KW-0256">Endoplasmic reticulum</keyword>
<sequence length="1502" mass="168194">MSQEMKSEINQILKASDTPVYELNENASPTEKARSIGASIGLTGSSSIKAVVSDNAEEKVVDSEGVTTTVEKPEGNKPHLAVESAAEIPNWEKIGWKRVFEMTDSNKSLQIEDVLKELQCNDLWLYSSVVITSTFATWLIASCGGSFGWILVLCAFIATYLKNSSRRFYRNARSDIGREVATKRLEDEEEKVEWLNEFLRRFWLIYEPVLSASVIQIADSVLVASTPNFLDSIRLTNFTLGSKPAVIESVKSYPKTDDNEVVMDWKISFVPNDLANMTKAQLANKVNPKVVLTIRVGRGFVGAGMPVLVENMSFTGLMRVKLKLIPTFPHVETIDLCFIEPPVINYVLKPIGGDTLGFDIGNIPGLSSFIREQVHATLRPMMYYPNVFTLIPEYLLYGYPIESAIGVLKLTIKSAKNLRNAERFGGTSDPYCKVMVQSSDVTIAEKEISRTKVINNSLNPVWNETYYLLLNNTKDILKFNIFDSNSKISADRLLGSTTFLLQSLVENPNHSNSTVQVLHEGNPKGELNFDAFWYPIAEVKENEPAPESNLGILKFNIHQAKDLDPRLSLVGVYNPYAEIILNGKLVYRTKTLRRINNPIWEEFYEMFITNRAGARLSVKIRDERDFAEDPVLGSWNMKVDEFLGVLNGETKNDWFNVKDASSGRIKLSCQWKPVILDHIPENVEPIGIVKLQIKKAKINKNAAQFTGKSDPYVSILLNTTYRGRTDKRSNNLNPTWDDEYYYVPVHSLEDKIYLQCFDHENNGKDRILGFTELMVKDLVKKSDDGKISPAESIDTSAPLISGIDSKGTLFYSASFHPVLHLIKEKEDVKEEKSENEFNALEHQSGILVVNINEAKFKTKKSRVEILINNDLFPVYKSAVSEMENPQWVEVTDVFIKELDFSKITFNIKHSGSKSSIGKVESNVKELLEKCLKDKENNVWLPIKGMDGCKLNVGLSYIPVRYHVELYESINNMGTLKINLVNAENLPAADRSGTSDPFVKFFLNDKVVFESKTLKKTVNPHYDENFSVSLFSQTSAKLFVKVYDWNKVESAKLIASGEIPLTNLSSTTSTQKFPLKNEINSTQTNSFITLSMLFHPEMLTKKKQKTGPTKTFSDLGSTVSGGVSTGVNGVGHIVGNSVGKVGGLLKKKDKDENKKSKKEKVIPREVSEVVIPEGSKLEKVVPEEGISKGVEPKAEVVHKPEEAKPVNEINGILDKQEVKEEPILPKPQTKDDSKQAKEIDGIKPYNVEFKKVDSKQEVVPKQEEEKESSRTSRHIEFVDQPTSRSVEVKNVKKDDEGFRSSEENAPNDKSKRISSYSINQGGEIIGEPGDLTIVVIEAKNVSDKGTTSDPYVKVKVNGKKEILKTSVIKKSISPKWNEQVTLTGLTGSPISFLFSVRDRNLLSKNVELGEYDLHLWDHINPDEYIKDFWVNLSRGTNAQLHIKLDFSPSSKESRSSGSVGSNSSSGSSGSNGYTKHGKRTSVILGKLSGQSDKSKFSFRKKKH</sequence>
<dbReference type="CDD" id="cd00030">
    <property type="entry name" value="C2"/>
    <property type="match status" value="1"/>
</dbReference>
<feature type="domain" description="C2" evidence="13">
    <location>
        <begin position="384"/>
        <end position="514"/>
    </location>
</feature>
<protein>
    <submittedName>
        <fullName evidence="15">16655_t:CDS:1</fullName>
    </submittedName>
</protein>
<dbReference type="GO" id="GO:0005789">
    <property type="term" value="C:endoplasmic reticulum membrane"/>
    <property type="evidence" value="ECO:0007669"/>
    <property type="project" value="UniProtKB-SubCell"/>
</dbReference>
<evidence type="ECO:0000256" key="9">
    <source>
        <dbReference type="ARBA" id="ARBA00023121"/>
    </source>
</evidence>
<feature type="compositionally biased region" description="Basic and acidic residues" evidence="11">
    <location>
        <begin position="1285"/>
        <end position="1310"/>
    </location>
</feature>
<gene>
    <name evidence="15" type="ORF">FMOSSE_LOCUS2691</name>
</gene>
<dbReference type="PANTHER" id="PTHR46980:SF2">
    <property type="entry name" value="TRICALBIN-1-RELATED"/>
    <property type="match status" value="1"/>
</dbReference>
<evidence type="ECO:0000256" key="4">
    <source>
        <dbReference type="ARBA" id="ARBA00022692"/>
    </source>
</evidence>
<organism evidence="15 16">
    <name type="scientific">Funneliformis mosseae</name>
    <name type="common">Endomycorrhizal fungus</name>
    <name type="synonym">Glomus mosseae</name>
    <dbReference type="NCBI Taxonomy" id="27381"/>
    <lineage>
        <taxon>Eukaryota</taxon>
        <taxon>Fungi</taxon>
        <taxon>Fungi incertae sedis</taxon>
        <taxon>Mucoromycota</taxon>
        <taxon>Glomeromycotina</taxon>
        <taxon>Glomeromycetes</taxon>
        <taxon>Glomerales</taxon>
        <taxon>Glomeraceae</taxon>
        <taxon>Funneliformis</taxon>
    </lineage>
</organism>
<feature type="domain" description="C2" evidence="13">
    <location>
        <begin position="661"/>
        <end position="788"/>
    </location>
</feature>
<keyword evidence="8" id="KW-0445">Lipid transport</keyword>
<accession>A0A9N8Z7M2</accession>
<dbReference type="PROSITE" id="PS51847">
    <property type="entry name" value="SMP"/>
    <property type="match status" value="1"/>
</dbReference>
<dbReference type="InterPro" id="IPR037765">
    <property type="entry name" value="C2B_Tricalbin"/>
</dbReference>
<evidence type="ECO:0000256" key="1">
    <source>
        <dbReference type="ARBA" id="ARBA00004586"/>
    </source>
</evidence>
<keyword evidence="4 12" id="KW-0812">Transmembrane</keyword>
<name>A0A9N8Z7M2_FUNMO</name>
<evidence type="ECO:0000259" key="13">
    <source>
        <dbReference type="PROSITE" id="PS50004"/>
    </source>
</evidence>
<feature type="domain" description="C2" evidence="13">
    <location>
        <begin position="1307"/>
        <end position="1429"/>
    </location>
</feature>
<feature type="compositionally biased region" description="Basic and acidic residues" evidence="11">
    <location>
        <begin position="1213"/>
        <end position="1240"/>
    </location>
</feature>
<proteinExistence type="predicted"/>
<comment type="caution">
    <text evidence="15">The sequence shown here is derived from an EMBL/GenBank/DDBJ whole genome shotgun (WGS) entry which is preliminary data.</text>
</comment>
<keyword evidence="3" id="KW-0597">Phosphoprotein</keyword>
<feature type="transmembrane region" description="Helical" evidence="12">
    <location>
        <begin position="147"/>
        <end position="163"/>
    </location>
</feature>
<dbReference type="PROSITE" id="PS50004">
    <property type="entry name" value="C2"/>
    <property type="match status" value="5"/>
</dbReference>
<feature type="domain" description="SMP-LTD" evidence="14">
    <location>
        <begin position="188"/>
        <end position="393"/>
    </location>
</feature>
<keyword evidence="2" id="KW-0813">Transport</keyword>
<dbReference type="InterPro" id="IPR017147">
    <property type="entry name" value="Tricalbin"/>
</dbReference>
<feature type="domain" description="C2" evidence="13">
    <location>
        <begin position="951"/>
        <end position="1074"/>
    </location>
</feature>
<dbReference type="CDD" id="cd21678">
    <property type="entry name" value="SMP_TCB"/>
    <property type="match status" value="1"/>
</dbReference>
<dbReference type="SMART" id="SM00239">
    <property type="entry name" value="C2"/>
    <property type="match status" value="6"/>
</dbReference>
<reference evidence="15" key="1">
    <citation type="submission" date="2021-06" db="EMBL/GenBank/DDBJ databases">
        <authorList>
            <person name="Kallberg Y."/>
            <person name="Tangrot J."/>
            <person name="Rosling A."/>
        </authorList>
    </citation>
    <scope>NUCLEOTIDE SEQUENCE</scope>
    <source>
        <strain evidence="15">87-6 pot B 2015</strain>
    </source>
</reference>
<dbReference type="SUPFAM" id="SSF49562">
    <property type="entry name" value="C2 domain (Calcium/lipid-binding domain, CaLB)"/>
    <property type="match status" value="6"/>
</dbReference>
<dbReference type="InterPro" id="IPR031468">
    <property type="entry name" value="SMP_LBD"/>
</dbReference>
<dbReference type="Pfam" id="PF24920">
    <property type="entry name" value="C2_TCB1"/>
    <property type="match status" value="1"/>
</dbReference>
<evidence type="ECO:0000256" key="10">
    <source>
        <dbReference type="ARBA" id="ARBA00023136"/>
    </source>
</evidence>
<dbReference type="Proteomes" id="UP000789375">
    <property type="component" value="Unassembled WGS sequence"/>
</dbReference>
<dbReference type="Pfam" id="PF25669">
    <property type="entry name" value="SMP_MUG190-like"/>
    <property type="match status" value="2"/>
</dbReference>
<dbReference type="GO" id="GO:0006869">
    <property type="term" value="P:lipid transport"/>
    <property type="evidence" value="ECO:0007669"/>
    <property type="project" value="UniProtKB-KW"/>
</dbReference>